<evidence type="ECO:0000313" key="2">
    <source>
        <dbReference type="EMBL" id="BBD96503.1"/>
    </source>
</evidence>
<protein>
    <submittedName>
        <fullName evidence="2">DUF2490 domain-containing protein</fullName>
    </submittedName>
</protein>
<feature type="chain" id="PRO_5019785693" evidence="1">
    <location>
        <begin position="23"/>
        <end position="226"/>
    </location>
</feature>
<gene>
    <name evidence="2" type="ORF">SAMIE_1000040</name>
</gene>
<dbReference type="AlphaFoldDB" id="A0A494VVQ7"/>
<proteinExistence type="predicted"/>
<dbReference type="KEGG" id="sami:SAMIE_1000040"/>
<dbReference type="Pfam" id="PF10677">
    <property type="entry name" value="DUF2490"/>
    <property type="match status" value="1"/>
</dbReference>
<sequence length="226" mass="25511">MRTGWKYLSPLIALLPVTAARASEDSQIWLTSAAVVRLSDKWRVSGESVARFSDDRDGLYEIEVNLLLGYRVADKVTLWAGYTHDPNYDGGNFAVMEHRGRQQVTFDNIVRIGPGRLSARLRTEERWRDGVDGTAWRVRPYVKYSLPLDKSGRTALVLSHESFIDLNRSNFQRVRGEERMRNLVAITTPLSKRIAVEIGYLHQHGFRPGAPDSNDHVASLALAASF</sequence>
<feature type="signal peptide" evidence="1">
    <location>
        <begin position="1"/>
        <end position="22"/>
    </location>
</feature>
<dbReference type="InterPro" id="IPR019619">
    <property type="entry name" value="DUF2490"/>
</dbReference>
<evidence type="ECO:0000313" key="3">
    <source>
        <dbReference type="Proteomes" id="UP000279959"/>
    </source>
</evidence>
<dbReference type="RefSeq" id="WP_066696732.1">
    <property type="nucleotide sequence ID" value="NZ_AP018664.1"/>
</dbReference>
<dbReference type="EMBL" id="AP018664">
    <property type="protein sequence ID" value="BBD96503.1"/>
    <property type="molecule type" value="Genomic_DNA"/>
</dbReference>
<dbReference type="Proteomes" id="UP000279959">
    <property type="component" value="Chromosome"/>
</dbReference>
<name>A0A494VVQ7_9SPHN</name>
<accession>A0A494VVQ7</accession>
<keyword evidence="3" id="KW-1185">Reference proteome</keyword>
<keyword evidence="1" id="KW-0732">Signal</keyword>
<organism evidence="2 3">
    <name type="scientific">Sphingobium amiense</name>
    <dbReference type="NCBI Taxonomy" id="135719"/>
    <lineage>
        <taxon>Bacteria</taxon>
        <taxon>Pseudomonadati</taxon>
        <taxon>Pseudomonadota</taxon>
        <taxon>Alphaproteobacteria</taxon>
        <taxon>Sphingomonadales</taxon>
        <taxon>Sphingomonadaceae</taxon>
        <taxon>Sphingobium</taxon>
    </lineage>
</organism>
<reference evidence="2 3" key="1">
    <citation type="submission" date="2018-05" db="EMBL/GenBank/DDBJ databases">
        <title>Complete Genome Sequence of the Nonylphenol-Degrading Bacterium Sphingobium amiense DSM 16289T.</title>
        <authorList>
            <person name="Ootsuka M."/>
            <person name="Nishizawa T."/>
            <person name="Ohta H."/>
        </authorList>
    </citation>
    <scope>NUCLEOTIDE SEQUENCE [LARGE SCALE GENOMIC DNA]</scope>
    <source>
        <strain evidence="2 3">DSM 16289</strain>
    </source>
</reference>
<evidence type="ECO:0000256" key="1">
    <source>
        <dbReference type="SAM" id="SignalP"/>
    </source>
</evidence>